<reference evidence="1 2" key="1">
    <citation type="submission" date="2016-10" db="EMBL/GenBank/DDBJ databases">
        <authorList>
            <person name="de Groot N.N."/>
        </authorList>
    </citation>
    <scope>NUCLEOTIDE SEQUENCE [LARGE SCALE GENOMIC DNA]</scope>
    <source>
        <strain evidence="1 2">DSM 25383</strain>
    </source>
</reference>
<evidence type="ECO:0000313" key="1">
    <source>
        <dbReference type="EMBL" id="SEA06619.1"/>
    </source>
</evidence>
<protein>
    <submittedName>
        <fullName evidence="1">Uncharacterized protein</fullName>
    </submittedName>
</protein>
<organism evidence="1 2">
    <name type="scientific">Alistipes timonensis JC136</name>
    <dbReference type="NCBI Taxonomy" id="1033731"/>
    <lineage>
        <taxon>Bacteria</taxon>
        <taxon>Pseudomonadati</taxon>
        <taxon>Bacteroidota</taxon>
        <taxon>Bacteroidia</taxon>
        <taxon>Bacteroidales</taxon>
        <taxon>Rikenellaceae</taxon>
        <taxon>Alistipes</taxon>
    </lineage>
</organism>
<dbReference type="EMBL" id="FNRI01000001">
    <property type="protein sequence ID" value="SEA06619.1"/>
    <property type="molecule type" value="Genomic_DNA"/>
</dbReference>
<dbReference type="Proteomes" id="UP000183253">
    <property type="component" value="Unassembled WGS sequence"/>
</dbReference>
<dbReference type="STRING" id="1033731.SAMN05444145_101445"/>
<accession>A0A1H3Y4R4</accession>
<evidence type="ECO:0000313" key="2">
    <source>
        <dbReference type="Proteomes" id="UP000183253"/>
    </source>
</evidence>
<proteinExistence type="predicted"/>
<keyword evidence="2" id="KW-1185">Reference proteome</keyword>
<gene>
    <name evidence="1" type="ORF">SAMN05444145_101445</name>
</gene>
<dbReference type="AlphaFoldDB" id="A0A1H3Y4R4"/>
<sequence>MSPNFFNMQLKILLYSILMMLAISCAEGKYKKEPLPDSFTYSVAEDNSNPVLDKNQLVINISEKLSVEQLATLADEVFKSKPRQKRFYIFYELPNTPGTWATSHFDPDLEISILGFTQEQDEHNKEDLADMTIIGRWSTEKFGFTVIYFKDANQIEKMKTIYSAGGESIEDVKSSLIDEETRIDYDNNHGEYFIIQRDGKLGLYSENGKYGEAEILTK</sequence>
<name>A0A1H3Y4R4_9BACT</name>